<proteinExistence type="predicted"/>
<dbReference type="EMBL" id="LSNE01000003">
    <property type="protein sequence ID" value="KXI29669.1"/>
    <property type="molecule type" value="Genomic_DNA"/>
</dbReference>
<organism evidence="2 3">
    <name type="scientific">Paraglaciecola hydrolytica</name>
    <dbReference type="NCBI Taxonomy" id="1799789"/>
    <lineage>
        <taxon>Bacteria</taxon>
        <taxon>Pseudomonadati</taxon>
        <taxon>Pseudomonadota</taxon>
        <taxon>Gammaproteobacteria</taxon>
        <taxon>Alteromonadales</taxon>
        <taxon>Alteromonadaceae</taxon>
        <taxon>Paraglaciecola</taxon>
    </lineage>
</organism>
<feature type="signal peptide" evidence="1">
    <location>
        <begin position="1"/>
        <end position="23"/>
    </location>
</feature>
<dbReference type="AlphaFoldDB" id="A0A136A343"/>
<reference evidence="3" key="1">
    <citation type="submission" date="2016-02" db="EMBL/GenBank/DDBJ databases">
        <authorList>
            <person name="Schultz-Johansen M."/>
            <person name="Glaring M.A."/>
            <person name="Bech P.K."/>
            <person name="Stougaard P."/>
        </authorList>
    </citation>
    <scope>NUCLEOTIDE SEQUENCE [LARGE SCALE GENOMIC DNA]</scope>
    <source>
        <strain evidence="3">S66</strain>
    </source>
</reference>
<evidence type="ECO:0000313" key="2">
    <source>
        <dbReference type="EMBL" id="KXI29669.1"/>
    </source>
</evidence>
<dbReference type="SUPFAM" id="SSF51445">
    <property type="entry name" value="(Trans)glycosidases"/>
    <property type="match status" value="1"/>
</dbReference>
<dbReference type="Proteomes" id="UP000070299">
    <property type="component" value="Unassembled WGS sequence"/>
</dbReference>
<gene>
    <name evidence="2" type="ORF">AX660_06390</name>
</gene>
<protein>
    <recommendedName>
        <fullName evidence="4">Glycoside hydrolase family 5 domain-containing protein</fullName>
    </recommendedName>
</protein>
<sequence>MKIKQGFYGLVLLCCFAGNTVLATQLQKQLPADAHVVDGVLRYSNGSQQGQEVALFGVNYAVPFAYSYRALKKRGIDHKTAIDMDVDHIARLGLDAYRVHIWDRQISDQQGNLLVNEHLQLFDYLLAKLAEHGIRVIITPIAWWGSGYPEPDPDEPGFASFYSKGDMNHNARAITAQHNYLKQFFTHINSYTGLSYGQDPNVIAIELFNEPRHEDSLKNNEVYIEGLVKVVRDLGITKPLFYNISEQGNNPKFAARLCSTSIDGVAYQWYPTGLVKNSQLTSNMLSSVAHYTNPFSEIAACQTKARMIYEFDAADTAKSVMYPAMARSFKEAGFQWATQFAYDPAAIADTNSDYNTHYLNLLYTPAKAISFMIAAEVFRQVPLLQQQADYPASNNFTAGSSQVSVDYQQDLSVLNSPEQFLYSNSTQNKPLNSKQLKKIAGVGSSPVVSYQGSGAYFLDKISEGNWRLEVYPDVLQLQDPYQSASLKREVGRLYARSHTLKLALADLGKNYVIQGLNQGNNLIIQADKGSVTVNPGVYLLSRHKPQKSLLNAIDRVFLVPQLAKPALTISHQNQREISVNDNFKFKLQVGSEQQPDKVELAIRYRGHKNFSLLTMHETGANHYAVSLPHNKPEWSAAGQLEYVFVITEKSQNTTFPGGIQGSPDEWDFVASQAYWQTELRPAGAPVTVFDALLDSHNLIYPNSAKSKWEYVIGQQGQGAALRLSQMDLSVAQNPLLRMTLAADNQLLQGDLSQYNTLAIKLRAVQQTEHLQFSLLDADGLARGMELDVTTEWQYLLLPLSAFKATDTLFPQSYPMFMPASYPANNKAENTSWLKQLNQLQGLQFVFAGQKYDKPSGWHAIDIAEVKLLKR</sequence>
<comment type="caution">
    <text evidence="2">The sequence shown here is derived from an EMBL/GenBank/DDBJ whole genome shotgun (WGS) entry which is preliminary data.</text>
</comment>
<keyword evidence="1" id="KW-0732">Signal</keyword>
<accession>A0A136A343</accession>
<feature type="chain" id="PRO_5007469386" description="Glycoside hydrolase family 5 domain-containing protein" evidence="1">
    <location>
        <begin position="24"/>
        <end position="870"/>
    </location>
</feature>
<dbReference type="Gene3D" id="3.20.20.80">
    <property type="entry name" value="Glycosidases"/>
    <property type="match status" value="1"/>
</dbReference>
<dbReference type="OrthoDB" id="9809937at2"/>
<keyword evidence="3" id="KW-1185">Reference proteome</keyword>
<evidence type="ECO:0000313" key="3">
    <source>
        <dbReference type="Proteomes" id="UP000070299"/>
    </source>
</evidence>
<evidence type="ECO:0000256" key="1">
    <source>
        <dbReference type="SAM" id="SignalP"/>
    </source>
</evidence>
<evidence type="ECO:0008006" key="4">
    <source>
        <dbReference type="Google" id="ProtNLM"/>
    </source>
</evidence>
<name>A0A136A343_9ALTE</name>
<dbReference type="RefSeq" id="WP_068372563.1">
    <property type="nucleotide sequence ID" value="NZ_LSNE01000003.1"/>
</dbReference>
<dbReference type="STRING" id="1799789.AX660_06390"/>
<dbReference type="InterPro" id="IPR017853">
    <property type="entry name" value="GH"/>
</dbReference>